<dbReference type="PANTHER" id="PTHR47481:SF31">
    <property type="entry name" value="OS01G0873500 PROTEIN"/>
    <property type="match status" value="1"/>
</dbReference>
<dbReference type="AlphaFoldDB" id="A0A438GNQ2"/>
<evidence type="ECO:0000313" key="2">
    <source>
        <dbReference type="Proteomes" id="UP000288805"/>
    </source>
</evidence>
<dbReference type="Proteomes" id="UP000288805">
    <property type="component" value="Unassembled WGS sequence"/>
</dbReference>
<reference evidence="1 2" key="1">
    <citation type="journal article" date="2018" name="PLoS Genet.">
        <title>Population sequencing reveals clonal diversity and ancestral inbreeding in the grapevine cultivar Chardonnay.</title>
        <authorList>
            <person name="Roach M.J."/>
            <person name="Johnson D.L."/>
            <person name="Bohlmann J."/>
            <person name="van Vuuren H.J."/>
            <person name="Jones S.J."/>
            <person name="Pretorius I.S."/>
            <person name="Schmidt S.A."/>
            <person name="Borneman A.R."/>
        </authorList>
    </citation>
    <scope>NUCLEOTIDE SEQUENCE [LARGE SCALE GENOMIC DNA]</scope>
    <source>
        <strain evidence="2">cv. Chardonnay</strain>
        <tissue evidence="1">Leaf</tissue>
    </source>
</reference>
<accession>A0A438GNQ2</accession>
<comment type="caution">
    <text evidence="1">The sequence shown here is derived from an EMBL/GenBank/DDBJ whole genome shotgun (WGS) entry which is preliminary data.</text>
</comment>
<name>A0A438GNQ2_VITVI</name>
<organism evidence="1 2">
    <name type="scientific">Vitis vinifera</name>
    <name type="common">Grape</name>
    <dbReference type="NCBI Taxonomy" id="29760"/>
    <lineage>
        <taxon>Eukaryota</taxon>
        <taxon>Viridiplantae</taxon>
        <taxon>Streptophyta</taxon>
        <taxon>Embryophyta</taxon>
        <taxon>Tracheophyta</taxon>
        <taxon>Spermatophyta</taxon>
        <taxon>Magnoliopsida</taxon>
        <taxon>eudicotyledons</taxon>
        <taxon>Gunneridae</taxon>
        <taxon>Pentapetalae</taxon>
        <taxon>rosids</taxon>
        <taxon>Vitales</taxon>
        <taxon>Vitaceae</taxon>
        <taxon>Viteae</taxon>
        <taxon>Vitis</taxon>
    </lineage>
</organism>
<evidence type="ECO:0000313" key="1">
    <source>
        <dbReference type="EMBL" id="RVW73808.1"/>
    </source>
</evidence>
<protein>
    <recommendedName>
        <fullName evidence="3">Retrotransposon Copia-like N-terminal domain-containing protein</fullName>
    </recommendedName>
</protein>
<dbReference type="PANTHER" id="PTHR47481">
    <property type="match status" value="1"/>
</dbReference>
<dbReference type="EMBL" id="QGNW01000383">
    <property type="protein sequence ID" value="RVW73808.1"/>
    <property type="molecule type" value="Genomic_DNA"/>
</dbReference>
<evidence type="ECO:0008006" key="3">
    <source>
        <dbReference type="Google" id="ProtNLM"/>
    </source>
</evidence>
<sequence length="114" mass="13392">MKLDENNYLIRKNYVLNVIIANGLEDFIDGSRPCLTRFLDAQMQTVNPNFTTWHRFNQLIMNWIDVSLTEGMLSQIVSYSTAMEIWNSFNQIYFAAFMAHLIEIHAKTQNLKKK</sequence>
<gene>
    <name evidence="1" type="ORF">CK203_058306</name>
</gene>
<proteinExistence type="predicted"/>